<accession>A0A5J4WS38</accession>
<evidence type="ECO:0000313" key="2">
    <source>
        <dbReference type="Proteomes" id="UP000324800"/>
    </source>
</evidence>
<comment type="caution">
    <text evidence="1">The sequence shown here is derived from an EMBL/GenBank/DDBJ whole genome shotgun (WGS) entry which is preliminary data.</text>
</comment>
<gene>
    <name evidence="1" type="ORF">EZS28_006556</name>
</gene>
<organism evidence="1 2">
    <name type="scientific">Streblomastix strix</name>
    <dbReference type="NCBI Taxonomy" id="222440"/>
    <lineage>
        <taxon>Eukaryota</taxon>
        <taxon>Metamonada</taxon>
        <taxon>Preaxostyla</taxon>
        <taxon>Oxymonadida</taxon>
        <taxon>Streblomastigidae</taxon>
        <taxon>Streblomastix</taxon>
    </lineage>
</organism>
<dbReference type="Proteomes" id="UP000324800">
    <property type="component" value="Unassembled WGS sequence"/>
</dbReference>
<name>A0A5J4WS38_9EUKA</name>
<reference evidence="1 2" key="1">
    <citation type="submission" date="2019-03" db="EMBL/GenBank/DDBJ databases">
        <title>Single cell metagenomics reveals metabolic interactions within the superorganism composed of flagellate Streblomastix strix and complex community of Bacteroidetes bacteria on its surface.</title>
        <authorList>
            <person name="Treitli S.C."/>
            <person name="Kolisko M."/>
            <person name="Husnik F."/>
            <person name="Keeling P."/>
            <person name="Hampl V."/>
        </authorList>
    </citation>
    <scope>NUCLEOTIDE SEQUENCE [LARGE SCALE GENOMIC DNA]</scope>
    <source>
        <strain evidence="1">ST1C</strain>
    </source>
</reference>
<proteinExistence type="predicted"/>
<dbReference type="AlphaFoldDB" id="A0A5J4WS38"/>
<dbReference type="EMBL" id="SNRW01001074">
    <property type="protein sequence ID" value="KAA6397914.1"/>
    <property type="molecule type" value="Genomic_DNA"/>
</dbReference>
<feature type="non-terminal residue" evidence="1">
    <location>
        <position position="27"/>
    </location>
</feature>
<evidence type="ECO:0000313" key="1">
    <source>
        <dbReference type="EMBL" id="KAA6397914.1"/>
    </source>
</evidence>
<sequence length="27" mass="3294">MEVLIVEVDFDVDYVICGESWRTFEIW</sequence>
<protein>
    <submittedName>
        <fullName evidence="1">Uncharacterized protein</fullName>
    </submittedName>
</protein>